<evidence type="ECO:0000313" key="3">
    <source>
        <dbReference type="Proteomes" id="UP001595615"/>
    </source>
</evidence>
<dbReference type="EMBL" id="JBHRXV010000004">
    <property type="protein sequence ID" value="MFC3712203.1"/>
    <property type="molecule type" value="Genomic_DNA"/>
</dbReference>
<keyword evidence="3" id="KW-1185">Reference proteome</keyword>
<evidence type="ECO:0000256" key="1">
    <source>
        <dbReference type="SAM" id="Phobius"/>
    </source>
</evidence>
<dbReference type="CDD" id="cd06225">
    <property type="entry name" value="HAMP"/>
    <property type="match status" value="1"/>
</dbReference>
<proteinExistence type="predicted"/>
<organism evidence="2 3">
    <name type="scientific">Sphingoaurantiacus capsulatus</name>
    <dbReference type="NCBI Taxonomy" id="1771310"/>
    <lineage>
        <taxon>Bacteria</taxon>
        <taxon>Pseudomonadati</taxon>
        <taxon>Pseudomonadota</taxon>
        <taxon>Alphaproteobacteria</taxon>
        <taxon>Sphingomonadales</taxon>
        <taxon>Sphingosinicellaceae</taxon>
        <taxon>Sphingoaurantiacus</taxon>
    </lineage>
</organism>
<evidence type="ECO:0000313" key="2">
    <source>
        <dbReference type="EMBL" id="MFC3712203.1"/>
    </source>
</evidence>
<name>A0ABV7X921_9SPHN</name>
<reference evidence="3" key="1">
    <citation type="journal article" date="2019" name="Int. J. Syst. Evol. Microbiol.">
        <title>The Global Catalogue of Microorganisms (GCM) 10K type strain sequencing project: providing services to taxonomists for standard genome sequencing and annotation.</title>
        <authorList>
            <consortium name="The Broad Institute Genomics Platform"/>
            <consortium name="The Broad Institute Genome Sequencing Center for Infectious Disease"/>
            <person name="Wu L."/>
            <person name="Ma J."/>
        </authorList>
    </citation>
    <scope>NUCLEOTIDE SEQUENCE [LARGE SCALE GENOMIC DNA]</scope>
    <source>
        <strain evidence="3">KCTC 42644</strain>
    </source>
</reference>
<feature type="transmembrane region" description="Helical" evidence="1">
    <location>
        <begin position="362"/>
        <end position="382"/>
    </location>
</feature>
<dbReference type="Proteomes" id="UP001595615">
    <property type="component" value="Unassembled WGS sequence"/>
</dbReference>
<dbReference type="Gene3D" id="6.10.340.10">
    <property type="match status" value="1"/>
</dbReference>
<sequence>MTTRVLLPTAIVMALFTVVGAALTYLAVHAGEVKKMRAELVNHAAERAGRESRRFDDLAKLHDQANSSFARSLRSLDQDRIDTEFDRLFPLRADGTRRSSDALHEGYAPGDGTYVFGIGAFIADGRNLGRDEKAELLAALRVVSRFGPAVSFRFDNFFFYTPANRAIIFSPKQPARLDFYRRQAPANFSVAVDDITQMTLPAANPTGEMRCTRPQPPLYDSRSPDLMVGCLTPARVDGVHIGAWGVALRLDQLTGSDSHRRLPGTEHMMLTGDGKLLAHRFRTDSGSERRRDYLDIARSGDARLSRAAQLADRAREQARIAYNADDDHFIAAAPLRGADWRFVVIAKGGDVRRRAAEVTLKTLALVVAGGTGVLLLLHHLLITQVARPLTEMADAVDRERRRPLAEREPLSHALPVARRDEIGAIARRLAKVDDSPIS</sequence>
<keyword evidence="1" id="KW-0472">Membrane</keyword>
<protein>
    <recommendedName>
        <fullName evidence="4">HAMP domain-containing protein</fullName>
    </recommendedName>
</protein>
<gene>
    <name evidence="2" type="ORF">ACFOMD_06460</name>
</gene>
<dbReference type="RefSeq" id="WP_380858619.1">
    <property type="nucleotide sequence ID" value="NZ_JBHRXV010000004.1"/>
</dbReference>
<evidence type="ECO:0008006" key="4">
    <source>
        <dbReference type="Google" id="ProtNLM"/>
    </source>
</evidence>
<feature type="transmembrane region" description="Helical" evidence="1">
    <location>
        <begin position="6"/>
        <end position="28"/>
    </location>
</feature>
<keyword evidence="1" id="KW-0812">Transmembrane</keyword>
<accession>A0ABV7X921</accession>
<comment type="caution">
    <text evidence="2">The sequence shown here is derived from an EMBL/GenBank/DDBJ whole genome shotgun (WGS) entry which is preliminary data.</text>
</comment>
<keyword evidence="1" id="KW-1133">Transmembrane helix</keyword>